<dbReference type="Proteomes" id="UP000663860">
    <property type="component" value="Unassembled WGS sequence"/>
</dbReference>
<dbReference type="EMBL" id="CAJNOG010000644">
    <property type="protein sequence ID" value="CAF1325024.1"/>
    <property type="molecule type" value="Genomic_DNA"/>
</dbReference>
<proteinExistence type="predicted"/>
<gene>
    <name evidence="1" type="ORF">IZO911_LOCUS20094</name>
    <name evidence="2" type="ORF">JYZ213_LOCUS33625</name>
    <name evidence="3" type="ORF">KXQ929_LOCUS32233</name>
</gene>
<reference evidence="3" key="1">
    <citation type="submission" date="2021-02" db="EMBL/GenBank/DDBJ databases">
        <authorList>
            <person name="Nowell W R."/>
        </authorList>
    </citation>
    <scope>NUCLEOTIDE SEQUENCE</scope>
</reference>
<evidence type="ECO:0000313" key="4">
    <source>
        <dbReference type="Proteomes" id="UP000663868"/>
    </source>
</evidence>
<dbReference type="EMBL" id="CAJNOE010000206">
    <property type="protein sequence ID" value="CAF1046585.1"/>
    <property type="molecule type" value="Genomic_DNA"/>
</dbReference>
<evidence type="ECO:0000313" key="3">
    <source>
        <dbReference type="EMBL" id="CAF4062469.1"/>
    </source>
</evidence>
<dbReference type="AlphaFoldDB" id="A0A819S1H0"/>
<evidence type="ECO:0000313" key="1">
    <source>
        <dbReference type="EMBL" id="CAF1046585.1"/>
    </source>
</evidence>
<name>A0A819S1H0_9BILA</name>
<dbReference type="EMBL" id="CAJOBB010003858">
    <property type="protein sequence ID" value="CAF4062469.1"/>
    <property type="molecule type" value="Genomic_DNA"/>
</dbReference>
<evidence type="ECO:0000313" key="2">
    <source>
        <dbReference type="EMBL" id="CAF1325024.1"/>
    </source>
</evidence>
<accession>A0A819S1H0</accession>
<dbReference type="Proteomes" id="UP000663868">
    <property type="component" value="Unassembled WGS sequence"/>
</dbReference>
<comment type="caution">
    <text evidence="3">The sequence shown here is derived from an EMBL/GenBank/DDBJ whole genome shotgun (WGS) entry which is preliminary data.</text>
</comment>
<organism evidence="3 4">
    <name type="scientific">Adineta steineri</name>
    <dbReference type="NCBI Taxonomy" id="433720"/>
    <lineage>
        <taxon>Eukaryota</taxon>
        <taxon>Metazoa</taxon>
        <taxon>Spiralia</taxon>
        <taxon>Gnathifera</taxon>
        <taxon>Rotifera</taxon>
        <taxon>Eurotatoria</taxon>
        <taxon>Bdelloidea</taxon>
        <taxon>Adinetida</taxon>
        <taxon>Adinetidae</taxon>
        <taxon>Adineta</taxon>
    </lineage>
</organism>
<dbReference type="Proteomes" id="UP000663845">
    <property type="component" value="Unassembled WGS sequence"/>
</dbReference>
<protein>
    <submittedName>
        <fullName evidence="3">Uncharacterized protein</fullName>
    </submittedName>
</protein>
<sequence length="104" mass="11849">MAKANLSKVALVMASTTKEVRHAMINGAFKLYAFDFLPLWGTHSGSLLLQTYQEIINTFDIKDKIIRLATDNGSNNLKAFKDFTIPGFEQYFAERQQPIFKMLN</sequence>